<dbReference type="Proteomes" id="UP001151532">
    <property type="component" value="Chromosome 4"/>
</dbReference>
<protein>
    <submittedName>
        <fullName evidence="1">Uncharacterized protein</fullName>
    </submittedName>
</protein>
<comment type="caution">
    <text evidence="1">The sequence shown here is derived from an EMBL/GenBank/DDBJ whole genome shotgun (WGS) entry which is preliminary data.</text>
</comment>
<reference evidence="1" key="1">
    <citation type="submission" date="2022-11" db="EMBL/GenBank/DDBJ databases">
        <authorList>
            <person name="Hyden B.L."/>
            <person name="Feng K."/>
            <person name="Yates T."/>
            <person name="Jawdy S."/>
            <person name="Smart L.B."/>
            <person name="Muchero W."/>
        </authorList>
    </citation>
    <scope>NUCLEOTIDE SEQUENCE</scope>
    <source>
        <tissue evidence="1">Shoot tip</tissue>
    </source>
</reference>
<name>A0A9Q0WGP0_SALPP</name>
<sequence>MLVKIIIVEQSEMILSSLLSLNLKVTPENIHTLHYLFWLTVLSC</sequence>
<evidence type="ECO:0000313" key="1">
    <source>
        <dbReference type="EMBL" id="KAJ6766383.1"/>
    </source>
</evidence>
<keyword evidence="2" id="KW-1185">Reference proteome</keyword>
<dbReference type="EMBL" id="JAPFFK010000004">
    <property type="protein sequence ID" value="KAJ6766383.1"/>
    <property type="molecule type" value="Genomic_DNA"/>
</dbReference>
<gene>
    <name evidence="1" type="ORF">OIU79_022357</name>
</gene>
<organism evidence="1 2">
    <name type="scientific">Salix purpurea</name>
    <name type="common">Purple osier willow</name>
    <dbReference type="NCBI Taxonomy" id="77065"/>
    <lineage>
        <taxon>Eukaryota</taxon>
        <taxon>Viridiplantae</taxon>
        <taxon>Streptophyta</taxon>
        <taxon>Embryophyta</taxon>
        <taxon>Tracheophyta</taxon>
        <taxon>Spermatophyta</taxon>
        <taxon>Magnoliopsida</taxon>
        <taxon>eudicotyledons</taxon>
        <taxon>Gunneridae</taxon>
        <taxon>Pentapetalae</taxon>
        <taxon>rosids</taxon>
        <taxon>fabids</taxon>
        <taxon>Malpighiales</taxon>
        <taxon>Salicaceae</taxon>
        <taxon>Saliceae</taxon>
        <taxon>Salix</taxon>
    </lineage>
</organism>
<evidence type="ECO:0000313" key="2">
    <source>
        <dbReference type="Proteomes" id="UP001151532"/>
    </source>
</evidence>
<dbReference type="AlphaFoldDB" id="A0A9Q0WGP0"/>
<accession>A0A9Q0WGP0</accession>
<reference evidence="1" key="2">
    <citation type="journal article" date="2023" name="Int. J. Mol. Sci.">
        <title>De Novo Assembly and Annotation of 11 Diverse Shrub Willow (Salix) Genomes Reveals Novel Gene Organization in Sex-Linked Regions.</title>
        <authorList>
            <person name="Hyden B."/>
            <person name="Feng K."/>
            <person name="Yates T.B."/>
            <person name="Jawdy S."/>
            <person name="Cereghino C."/>
            <person name="Smart L.B."/>
            <person name="Muchero W."/>
        </authorList>
    </citation>
    <scope>NUCLEOTIDE SEQUENCE</scope>
    <source>
        <tissue evidence="1">Shoot tip</tissue>
    </source>
</reference>
<proteinExistence type="predicted"/>